<dbReference type="CDD" id="cd00118">
    <property type="entry name" value="LysM"/>
    <property type="match status" value="5"/>
</dbReference>
<dbReference type="GO" id="GO:0008234">
    <property type="term" value="F:cysteine-type peptidase activity"/>
    <property type="evidence" value="ECO:0007669"/>
    <property type="project" value="UniProtKB-KW"/>
</dbReference>
<dbReference type="SUPFAM" id="SSF54001">
    <property type="entry name" value="Cysteine proteinases"/>
    <property type="match status" value="1"/>
</dbReference>
<dbReference type="Proteomes" id="UP000008139">
    <property type="component" value="Chromosome"/>
</dbReference>
<dbReference type="GO" id="GO:0006508">
    <property type="term" value="P:proteolysis"/>
    <property type="evidence" value="ECO:0007669"/>
    <property type="project" value="UniProtKB-KW"/>
</dbReference>
<evidence type="ECO:0000259" key="8">
    <source>
        <dbReference type="PROSITE" id="PS51782"/>
    </source>
</evidence>
<evidence type="ECO:0000313" key="11">
    <source>
        <dbReference type="Proteomes" id="UP000008139"/>
    </source>
</evidence>
<dbReference type="eggNOG" id="COG1388">
    <property type="taxonomic scope" value="Bacteria"/>
</dbReference>
<feature type="domain" description="LysM" evidence="8">
    <location>
        <begin position="44"/>
        <end position="88"/>
    </location>
</feature>
<sequence>MDLSGEYYLLRLTKNGFILYKFHMYAFRILLILLLLQVSAFANQIYIIKKGDSLIKISHKFNIKSYLIKQANPKVDWLKIKPNEKIIIPINGNKVFYTVEKGDSLIKIAKKLGYTYSELKKANPGVDWLKIKPKDKIALPDKTITAYVKAPLQTEEQILHNEEQKQIQKVQAKEKLTKTQTPRKVASEQFYTIKPGDSLIKIAKKLNYTYGQLKKANPNIDWLKIRPGQRIRLPSKHMQVKRTPNPGEVGDGYYIVARGDTLRSIANRFGLALERLRELNPKLGNIIKPGDLVVIPKDLTEKIILSRKQNLFIPPKYLVYSQVYKVKSGDTLWKIAKKFNTSVGIIRTINDITGRNIRIGQVLFVPSLNLKESEKLKLRYSILNEERHALIKYAERFIGAPYKFGGNSLRHGIDCSGFVQKIYSKFNVKLPRTAEEQYRIAGVPISVKRLQPGDLLFFHTMNYARVTHVAIYIGKGRFIHAAGRRSGVKVSRFDRYYWKRFVGAKRILGVDTRYAYIRGGSG</sequence>
<feature type="transmembrane region" description="Helical" evidence="7">
    <location>
        <begin position="25"/>
        <end position="48"/>
    </location>
</feature>
<dbReference type="InterPro" id="IPR000064">
    <property type="entry name" value="NLP_P60_dom"/>
</dbReference>
<dbReference type="KEGG" id="hmr:Hipma_0361"/>
<dbReference type="AlphaFoldDB" id="F2LTL3"/>
<keyword evidence="11" id="KW-1185">Reference proteome</keyword>
<evidence type="ECO:0000256" key="5">
    <source>
        <dbReference type="ARBA" id="ARBA00022801"/>
    </source>
</evidence>
<gene>
    <name evidence="10" type="ordered locus">Hipma_0361</name>
</gene>
<feature type="domain" description="LysM" evidence="8">
    <location>
        <begin position="322"/>
        <end position="365"/>
    </location>
</feature>
<evidence type="ECO:0000256" key="2">
    <source>
        <dbReference type="ARBA" id="ARBA00022670"/>
    </source>
</evidence>
<keyword evidence="4" id="KW-0677">Repeat</keyword>
<dbReference type="eggNOG" id="COG0791">
    <property type="taxonomic scope" value="Bacteria"/>
</dbReference>
<dbReference type="Pfam" id="PF01476">
    <property type="entry name" value="LysM"/>
    <property type="match status" value="5"/>
</dbReference>
<name>F2LTL3_HIPMA</name>
<dbReference type="PANTHER" id="PTHR47053:SF1">
    <property type="entry name" value="MUREIN DD-ENDOPEPTIDASE MEPH-RELATED"/>
    <property type="match status" value="1"/>
</dbReference>
<dbReference type="PANTHER" id="PTHR47053">
    <property type="entry name" value="MUREIN DD-ENDOPEPTIDASE MEPH-RELATED"/>
    <property type="match status" value="1"/>
</dbReference>
<feature type="domain" description="LysM" evidence="8">
    <location>
        <begin position="95"/>
        <end position="139"/>
    </location>
</feature>
<reference evidence="10 11" key="1">
    <citation type="journal article" date="2011" name="Stand. Genomic Sci.">
        <title>Complete genome sequence of the thermophilic sulfur-reducer Hippea maritima type strain (MH(2)).</title>
        <authorList>
            <person name="Huntemann M."/>
            <person name="Lu M."/>
            <person name="Nolan M."/>
            <person name="Lapidus A."/>
            <person name="Lucas S."/>
            <person name="Hammon N."/>
            <person name="Deshpande S."/>
            <person name="Cheng J.F."/>
            <person name="Tapia R."/>
            <person name="Han C."/>
            <person name="Goodwin L."/>
            <person name="Pitluck S."/>
            <person name="Liolios K."/>
            <person name="Pagani I."/>
            <person name="Ivanova N."/>
            <person name="Ovchinikova G."/>
            <person name="Pati A."/>
            <person name="Chen A."/>
            <person name="Palaniappan K."/>
            <person name="Land M."/>
            <person name="Hauser L."/>
            <person name="Jeffries C.D."/>
            <person name="Detter J.C."/>
            <person name="Brambilla E.M."/>
            <person name="Rohde M."/>
            <person name="Spring S."/>
            <person name="Goker M."/>
            <person name="Woyke T."/>
            <person name="Bristow J."/>
            <person name="Eisen J.A."/>
            <person name="Markowitz V."/>
            <person name="Hugenholtz P."/>
            <person name="Kyrpides N.C."/>
            <person name="Klenk H.P."/>
            <person name="Mavromatis K."/>
        </authorList>
    </citation>
    <scope>NUCLEOTIDE SEQUENCE [LARGE SCALE GENOMIC DNA]</scope>
    <source>
        <strain evidence="11">ATCC 700847 / DSM 10411 / MH2</strain>
    </source>
</reference>
<proteinExistence type="inferred from homology"/>
<dbReference type="InterPro" id="IPR018392">
    <property type="entry name" value="LysM"/>
</dbReference>
<dbReference type="STRING" id="760142.Hipma_0361"/>
<accession>F2LTL3</accession>
<evidence type="ECO:0000256" key="7">
    <source>
        <dbReference type="SAM" id="Phobius"/>
    </source>
</evidence>
<keyword evidence="5" id="KW-0378">Hydrolase</keyword>
<keyword evidence="3" id="KW-0732">Signal</keyword>
<evidence type="ECO:0000256" key="6">
    <source>
        <dbReference type="ARBA" id="ARBA00022807"/>
    </source>
</evidence>
<comment type="similarity">
    <text evidence="1">Belongs to the peptidase C40 family.</text>
</comment>
<keyword evidence="7" id="KW-0472">Membrane</keyword>
<dbReference type="Gene3D" id="3.10.350.10">
    <property type="entry name" value="LysM domain"/>
    <property type="match status" value="5"/>
</dbReference>
<feature type="domain" description="LysM" evidence="8">
    <location>
        <begin position="189"/>
        <end position="233"/>
    </location>
</feature>
<feature type="domain" description="LysM" evidence="8">
    <location>
        <begin position="252"/>
        <end position="295"/>
    </location>
</feature>
<dbReference type="HOGENOM" id="CLU_521551_0_0_7"/>
<dbReference type="EMBL" id="CP002606">
    <property type="protein sequence ID" value="AEA33338.1"/>
    <property type="molecule type" value="Genomic_DNA"/>
</dbReference>
<keyword evidence="7" id="KW-1133">Transmembrane helix</keyword>
<dbReference type="InterPro" id="IPR051202">
    <property type="entry name" value="Peptidase_C40"/>
</dbReference>
<dbReference type="Pfam" id="PF00877">
    <property type="entry name" value="NLPC_P60"/>
    <property type="match status" value="1"/>
</dbReference>
<keyword evidence="7" id="KW-0812">Transmembrane</keyword>
<dbReference type="PROSITE" id="PS51935">
    <property type="entry name" value="NLPC_P60"/>
    <property type="match status" value="1"/>
</dbReference>
<reference evidence="11" key="2">
    <citation type="submission" date="2011-03" db="EMBL/GenBank/DDBJ databases">
        <title>The complete genome of Hippea maritima DSM 10411.</title>
        <authorList>
            <consortium name="US DOE Joint Genome Institute (JGI-PGF)"/>
            <person name="Lucas S."/>
            <person name="Copeland A."/>
            <person name="Lapidus A."/>
            <person name="Bruce D."/>
            <person name="Goodwin L."/>
            <person name="Pitluck S."/>
            <person name="Peters L."/>
            <person name="Kyrpides N."/>
            <person name="Mavromatis K."/>
            <person name="Pagani I."/>
            <person name="Ivanova N."/>
            <person name="Mikhailova N."/>
            <person name="Lu M."/>
            <person name="Detter J.C."/>
            <person name="Tapia R."/>
            <person name="Han C."/>
            <person name="Land M."/>
            <person name="Hauser L."/>
            <person name="Markowitz V."/>
            <person name="Cheng J.-F."/>
            <person name="Hugenholtz P."/>
            <person name="Woyke T."/>
            <person name="Wu D."/>
            <person name="Spring S."/>
            <person name="Schroeder M."/>
            <person name="Brambilla E."/>
            <person name="Klenk H.-P."/>
            <person name="Eisen J.A."/>
        </authorList>
    </citation>
    <scope>NUCLEOTIDE SEQUENCE [LARGE SCALE GENOMIC DNA]</scope>
    <source>
        <strain evidence="11">ATCC 700847 / DSM 10411 / MH2</strain>
    </source>
</reference>
<evidence type="ECO:0000259" key="9">
    <source>
        <dbReference type="PROSITE" id="PS51935"/>
    </source>
</evidence>
<evidence type="ECO:0000256" key="3">
    <source>
        <dbReference type="ARBA" id="ARBA00022729"/>
    </source>
</evidence>
<feature type="domain" description="NlpC/P60" evidence="9">
    <location>
        <begin position="384"/>
        <end position="508"/>
    </location>
</feature>
<organism evidence="10 11">
    <name type="scientific">Hippea maritima (strain ATCC 700847 / DSM 10411 / MH2)</name>
    <dbReference type="NCBI Taxonomy" id="760142"/>
    <lineage>
        <taxon>Bacteria</taxon>
        <taxon>Pseudomonadati</taxon>
        <taxon>Campylobacterota</taxon>
        <taxon>Desulfurellia</taxon>
        <taxon>Desulfurellales</taxon>
        <taxon>Hippeaceae</taxon>
        <taxon>Hippea</taxon>
    </lineage>
</organism>
<keyword evidence="6" id="KW-0788">Thiol protease</keyword>
<dbReference type="SUPFAM" id="SSF54106">
    <property type="entry name" value="LysM domain"/>
    <property type="match status" value="5"/>
</dbReference>
<dbReference type="SMART" id="SM00257">
    <property type="entry name" value="LysM"/>
    <property type="match status" value="5"/>
</dbReference>
<dbReference type="Gene3D" id="3.90.1720.10">
    <property type="entry name" value="endopeptidase domain like (from Nostoc punctiforme)"/>
    <property type="match status" value="1"/>
</dbReference>
<dbReference type="InterPro" id="IPR038765">
    <property type="entry name" value="Papain-like_cys_pep_sf"/>
</dbReference>
<evidence type="ECO:0000256" key="4">
    <source>
        <dbReference type="ARBA" id="ARBA00022737"/>
    </source>
</evidence>
<evidence type="ECO:0000256" key="1">
    <source>
        <dbReference type="ARBA" id="ARBA00007074"/>
    </source>
</evidence>
<dbReference type="InterPro" id="IPR036779">
    <property type="entry name" value="LysM_dom_sf"/>
</dbReference>
<dbReference type="PROSITE" id="PS51782">
    <property type="entry name" value="LYSM"/>
    <property type="match status" value="5"/>
</dbReference>
<keyword evidence="2" id="KW-0645">Protease</keyword>
<evidence type="ECO:0000313" key="10">
    <source>
        <dbReference type="EMBL" id="AEA33338.1"/>
    </source>
</evidence>
<protein>
    <submittedName>
        <fullName evidence="10">NLP/P60 protein</fullName>
    </submittedName>
</protein>
<dbReference type="InParanoid" id="F2LTL3"/>